<name>A0A8E2AGP0_9APHY</name>
<accession>A0A8E2AGP0</accession>
<evidence type="ECO:0000313" key="2">
    <source>
        <dbReference type="Proteomes" id="UP000250043"/>
    </source>
</evidence>
<reference evidence="1 2" key="1">
    <citation type="submission" date="2016-07" db="EMBL/GenBank/DDBJ databases">
        <title>Draft genome of the white-rot fungus Obba rivulosa 3A-2.</title>
        <authorList>
            <consortium name="DOE Joint Genome Institute"/>
            <person name="Miettinen O."/>
            <person name="Riley R."/>
            <person name="Acob R."/>
            <person name="Barry K."/>
            <person name="Cullen D."/>
            <person name="De Vries R."/>
            <person name="Hainaut M."/>
            <person name="Hatakka A."/>
            <person name="Henrissat B."/>
            <person name="Hilden K."/>
            <person name="Kuo R."/>
            <person name="Labutti K."/>
            <person name="Lipzen A."/>
            <person name="Makela M.R."/>
            <person name="Sandor L."/>
            <person name="Spatafora J.W."/>
            <person name="Grigoriev I.V."/>
            <person name="Hibbett D.S."/>
        </authorList>
    </citation>
    <scope>NUCLEOTIDE SEQUENCE [LARGE SCALE GENOMIC DNA]</scope>
    <source>
        <strain evidence="1 2">3A-2</strain>
    </source>
</reference>
<gene>
    <name evidence="1" type="ORF">OBBRIDRAFT_840189</name>
</gene>
<organism evidence="1 2">
    <name type="scientific">Obba rivulosa</name>
    <dbReference type="NCBI Taxonomy" id="1052685"/>
    <lineage>
        <taxon>Eukaryota</taxon>
        <taxon>Fungi</taxon>
        <taxon>Dikarya</taxon>
        <taxon>Basidiomycota</taxon>
        <taxon>Agaricomycotina</taxon>
        <taxon>Agaricomycetes</taxon>
        <taxon>Polyporales</taxon>
        <taxon>Gelatoporiaceae</taxon>
        <taxon>Obba</taxon>
    </lineage>
</organism>
<sequence>MSTSTVHFSYPSSPPGMKLVGKRYVSANAQQEGLALVFTPCTGAHKELWELTIQKLFDLHSKRPTPAIRKAWAFTGNHGEAGVVNVGSLKTFSPRVIMFVQPSLIICEMRLKHKAECRIMLRSCA</sequence>
<protein>
    <submittedName>
        <fullName evidence="1">Uncharacterized protein</fullName>
    </submittedName>
</protein>
<dbReference type="EMBL" id="KV722806">
    <property type="protein sequence ID" value="OCH83813.1"/>
    <property type="molecule type" value="Genomic_DNA"/>
</dbReference>
<dbReference type="AlphaFoldDB" id="A0A8E2AGP0"/>
<evidence type="ECO:0000313" key="1">
    <source>
        <dbReference type="EMBL" id="OCH83813.1"/>
    </source>
</evidence>
<dbReference type="OrthoDB" id="94039at2759"/>
<dbReference type="Proteomes" id="UP000250043">
    <property type="component" value="Unassembled WGS sequence"/>
</dbReference>
<dbReference type="Gene3D" id="3.40.50.1820">
    <property type="entry name" value="alpha/beta hydrolase"/>
    <property type="match status" value="1"/>
</dbReference>
<proteinExistence type="predicted"/>
<keyword evidence="2" id="KW-1185">Reference proteome</keyword>
<dbReference type="InterPro" id="IPR029058">
    <property type="entry name" value="AB_hydrolase_fold"/>
</dbReference>